<accession>A0A6J5NL93</accession>
<organism evidence="2">
    <name type="scientific">uncultured Caudovirales phage</name>
    <dbReference type="NCBI Taxonomy" id="2100421"/>
    <lineage>
        <taxon>Viruses</taxon>
        <taxon>Duplodnaviria</taxon>
        <taxon>Heunggongvirae</taxon>
        <taxon>Uroviricota</taxon>
        <taxon>Caudoviricetes</taxon>
        <taxon>Peduoviridae</taxon>
        <taxon>Maltschvirus</taxon>
        <taxon>Maltschvirus maltsch</taxon>
    </lineage>
</organism>
<reference evidence="2" key="1">
    <citation type="submission" date="2020-04" db="EMBL/GenBank/DDBJ databases">
        <authorList>
            <person name="Chiriac C."/>
            <person name="Salcher M."/>
            <person name="Ghai R."/>
            <person name="Kavagutti S V."/>
        </authorList>
    </citation>
    <scope>NUCLEOTIDE SEQUENCE</scope>
</reference>
<evidence type="ECO:0000256" key="1">
    <source>
        <dbReference type="SAM" id="MobiDB-lite"/>
    </source>
</evidence>
<gene>
    <name evidence="2" type="ORF">UFOVP690_39</name>
</gene>
<proteinExistence type="predicted"/>
<protein>
    <submittedName>
        <fullName evidence="2">Uncharacterized protein</fullName>
    </submittedName>
</protein>
<feature type="region of interest" description="Disordered" evidence="1">
    <location>
        <begin position="59"/>
        <end position="80"/>
    </location>
</feature>
<name>A0A6J5NL93_9CAUD</name>
<evidence type="ECO:0000313" key="2">
    <source>
        <dbReference type="EMBL" id="CAB4157698.1"/>
    </source>
</evidence>
<sequence>MSEVKKENWGAWKRQTAKGEVINFAINGKKYSMWVNSYKTDPKHPDYKIYEDTYVAPTDAKNAPVKPQNNEPIYNDDLEF</sequence>
<dbReference type="EMBL" id="LR796662">
    <property type="protein sequence ID" value="CAB4157698.1"/>
    <property type="molecule type" value="Genomic_DNA"/>
</dbReference>